<dbReference type="Gene3D" id="3.30.70.270">
    <property type="match status" value="2"/>
</dbReference>
<sequence>MDQRTYINFFVKNEFKCADAFLMLTVAYGEATLARSNSVPDARALQQQTKKIDEVEKMILANRRITVREVAEDLNISIGSCYSIFINDLGMRRVATKFVPKLLNCDQKQHRMNIANEMLVSVRDDPNMLQSVITGAWCIISSCHRVERSIWNITCKLCAIYAKQSARNARICERTKIGFCTTITPLLTHHLAPCDFFLFPKLKRPLKGRRYATLDEIKTASKEELKKILKNDFLKCFEDWENRWHKFIISHGDYFEGDKIVRESHITHPLPRLPSTFHIGFTTDPVEVDRMTEDGNLQRMTEAEDEYFADALTNMQPHCDELVSRLTDAIRGLAMPRAEEALIPPFDGSYAANNFIQQLERTSEGPQDDATLQARLRTLLKGEPLSLYNELNLASLPYSQAKQTLIDLYPGKSEVTFTKFLTFKLNNQIQLGEYYRQKIAMGLQLGLTNPIIVEALTEGFQANDQRLMRAIAPKTLTEWYTTMNRIKGTNSLPTSSEQFQGVTNTSAFHRNTGTPSRGRNYNHFSTDSTPRYPSSARKPPSPCKYCQGDHWNNECSMNRRPYRQQAYHNQPTAHYFPPEQNGAHNLPVPAPRSSRTPQDHARIRNPLNNLLKKGTSWHWDAKCQHSFDTLKECLTTKPVLHLFKEGLPCQLFCDASLQGIAGILKQQHPDGTLHPVQYYSRTLRPHEKNYTITELECLAVIDSVEKFRIYLAGVRFTIFTDHHALQWLKTIKNPTGIKIAPRLVSHNIIGKIWQRPTSQTGPKRHRAHYLPCNNFWMILHKVDRIKMEISPGASKTKGNDKPSGKKLTTNEATRHTLATVILELTAALQGARSTQLETVFRSATPGATDARAADFPFNCADSANGPDPAQQIFQASHPKPKTPQWRPFETEVGNPPNDTIKLTLDLYLTQDLPCTFLIEPDAAVNAYKEFIPDHARLRTPLVNLLKKDVMWVWDDECQKAFTNLKENLTTHPTLHLYQEGLPCQVYCNTSTFSITGVLKQVYPDGKTYTVQHFSRSLRSHERNYSDLELQCLAIVESVDNFRTCLMGRKFTIFSDHPALQWLKEIKAPSGRLFRWRLRLSRYEYEVRSINGVQQYETGVGTRIPFCGFLDAPLIQSQQSSPPGKSRVTMDHNKLRTVSRKGVLKTIVPSSLTTRLLKSVHTQHHHPNISKMTRLISSQYYWQNMTQDIAKQVKTCPTCRFARRIDEYNQPSRKNTDTGTKAKQNSYIKHSVHTTQTMPKLPQPRQRNDHTSQPKPITADISLIKPLTIKQENCKPVPVQSYHTTP</sequence>
<dbReference type="Pfam" id="PF17919">
    <property type="entry name" value="RT_RNaseH_2"/>
    <property type="match status" value="2"/>
</dbReference>
<dbReference type="InterPro" id="IPR043128">
    <property type="entry name" value="Rev_trsase/Diguanyl_cyclase"/>
</dbReference>
<feature type="compositionally biased region" description="Polar residues" evidence="3">
    <location>
        <begin position="1209"/>
        <end position="1237"/>
    </location>
</feature>
<dbReference type="Gene3D" id="3.10.20.370">
    <property type="match status" value="1"/>
</dbReference>
<name>A0ABY6JX01_9ARAC</name>
<evidence type="ECO:0000313" key="7">
    <source>
        <dbReference type="Proteomes" id="UP001235939"/>
    </source>
</evidence>
<dbReference type="Pfam" id="PF17921">
    <property type="entry name" value="Integrase_H2C2"/>
    <property type="match status" value="1"/>
</dbReference>
<dbReference type="InterPro" id="IPR041588">
    <property type="entry name" value="Integrase_H2C2"/>
</dbReference>
<keyword evidence="7" id="KW-1185">Reference proteome</keyword>
<feature type="compositionally biased region" description="Polar residues" evidence="3">
    <location>
        <begin position="507"/>
        <end position="532"/>
    </location>
</feature>
<dbReference type="InterPro" id="IPR036397">
    <property type="entry name" value="RNaseH_sf"/>
</dbReference>
<feature type="region of interest" description="Disordered" evidence="3">
    <location>
        <begin position="507"/>
        <end position="540"/>
    </location>
</feature>
<accession>A0ABY6JX01</accession>
<evidence type="ECO:0000256" key="1">
    <source>
        <dbReference type="ARBA" id="ARBA00012493"/>
    </source>
</evidence>
<gene>
    <name evidence="6" type="ORF">LAZ67_1003537</name>
</gene>
<dbReference type="Proteomes" id="UP001235939">
    <property type="component" value="Chromosome 01"/>
</dbReference>
<dbReference type="InterPro" id="IPR043502">
    <property type="entry name" value="DNA/RNA_pol_sf"/>
</dbReference>
<evidence type="ECO:0000313" key="6">
    <source>
        <dbReference type="EMBL" id="UYV61131.1"/>
    </source>
</evidence>
<dbReference type="InterPro" id="IPR041577">
    <property type="entry name" value="RT_RNaseH_2"/>
</dbReference>
<dbReference type="PANTHER" id="PTHR37984">
    <property type="entry name" value="PROTEIN CBG26694"/>
    <property type="match status" value="1"/>
</dbReference>
<keyword evidence="2" id="KW-0511">Multifunctional enzyme</keyword>
<feature type="domain" description="Reverse transcriptase/retrotransposon-derived protein RNase H-like" evidence="4">
    <location>
        <begin position="953"/>
        <end position="1052"/>
    </location>
</feature>
<dbReference type="Gene3D" id="3.30.420.10">
    <property type="entry name" value="Ribonuclease H-like superfamily/Ribonuclease H"/>
    <property type="match status" value="1"/>
</dbReference>
<dbReference type="EC" id="2.7.7.49" evidence="1"/>
<protein>
    <recommendedName>
        <fullName evidence="1">RNA-directed DNA polymerase</fullName>
        <ecNumber evidence="1">2.7.7.49</ecNumber>
    </recommendedName>
</protein>
<dbReference type="EMBL" id="CP092863">
    <property type="protein sequence ID" value="UYV61131.1"/>
    <property type="molecule type" value="Genomic_DNA"/>
</dbReference>
<dbReference type="Gene3D" id="1.10.340.70">
    <property type="match status" value="1"/>
</dbReference>
<dbReference type="InterPro" id="IPR050951">
    <property type="entry name" value="Retrovirus_Pol_polyprotein"/>
</dbReference>
<feature type="region of interest" description="Disordered" evidence="3">
    <location>
        <begin position="789"/>
        <end position="810"/>
    </location>
</feature>
<proteinExistence type="predicted"/>
<reference evidence="6 7" key="1">
    <citation type="submission" date="2022-01" db="EMBL/GenBank/DDBJ databases">
        <title>A chromosomal length assembly of Cordylochernes scorpioides.</title>
        <authorList>
            <person name="Zeh D."/>
            <person name="Zeh J."/>
        </authorList>
    </citation>
    <scope>NUCLEOTIDE SEQUENCE [LARGE SCALE GENOMIC DNA]</scope>
    <source>
        <strain evidence="6">IN4F17</strain>
        <tissue evidence="6">Whole Body</tissue>
    </source>
</reference>
<dbReference type="SUPFAM" id="SSF56672">
    <property type="entry name" value="DNA/RNA polymerases"/>
    <property type="match status" value="2"/>
</dbReference>
<evidence type="ECO:0000256" key="2">
    <source>
        <dbReference type="ARBA" id="ARBA00023268"/>
    </source>
</evidence>
<dbReference type="CDD" id="cd09274">
    <property type="entry name" value="RNase_HI_RT_Ty3"/>
    <property type="match status" value="2"/>
</dbReference>
<feature type="domain" description="Reverse transcriptase/retrotransposon-derived protein RNase H-like" evidence="4">
    <location>
        <begin position="619"/>
        <end position="718"/>
    </location>
</feature>
<feature type="domain" description="Integrase zinc-binding" evidence="5">
    <location>
        <begin position="1147"/>
        <end position="1199"/>
    </location>
</feature>
<feature type="region of interest" description="Disordered" evidence="3">
    <location>
        <begin position="1209"/>
        <end position="1258"/>
    </location>
</feature>
<evidence type="ECO:0000259" key="4">
    <source>
        <dbReference type="Pfam" id="PF17919"/>
    </source>
</evidence>
<organism evidence="6 7">
    <name type="scientific">Cordylochernes scorpioides</name>
    <dbReference type="NCBI Taxonomy" id="51811"/>
    <lineage>
        <taxon>Eukaryota</taxon>
        <taxon>Metazoa</taxon>
        <taxon>Ecdysozoa</taxon>
        <taxon>Arthropoda</taxon>
        <taxon>Chelicerata</taxon>
        <taxon>Arachnida</taxon>
        <taxon>Pseudoscorpiones</taxon>
        <taxon>Cheliferoidea</taxon>
        <taxon>Chernetidae</taxon>
        <taxon>Cordylochernes</taxon>
    </lineage>
</organism>
<evidence type="ECO:0000259" key="5">
    <source>
        <dbReference type="Pfam" id="PF17921"/>
    </source>
</evidence>
<evidence type="ECO:0000256" key="3">
    <source>
        <dbReference type="SAM" id="MobiDB-lite"/>
    </source>
</evidence>
<dbReference type="PANTHER" id="PTHR37984:SF5">
    <property type="entry name" value="PROTEIN NYNRIN-LIKE"/>
    <property type="match status" value="1"/>
</dbReference>